<reference evidence="2" key="1">
    <citation type="submission" date="2023-08" db="EMBL/GenBank/DDBJ databases">
        <authorList>
            <person name="Alioto T."/>
            <person name="Alioto T."/>
            <person name="Gomez Garrido J."/>
        </authorList>
    </citation>
    <scope>NUCLEOTIDE SEQUENCE</scope>
</reference>
<feature type="region of interest" description="Disordered" evidence="1">
    <location>
        <begin position="1"/>
        <end position="52"/>
    </location>
</feature>
<organism evidence="2 3">
    <name type="scientific">Octopus vulgaris</name>
    <name type="common">Common octopus</name>
    <dbReference type="NCBI Taxonomy" id="6645"/>
    <lineage>
        <taxon>Eukaryota</taxon>
        <taxon>Metazoa</taxon>
        <taxon>Spiralia</taxon>
        <taxon>Lophotrochozoa</taxon>
        <taxon>Mollusca</taxon>
        <taxon>Cephalopoda</taxon>
        <taxon>Coleoidea</taxon>
        <taxon>Octopodiformes</taxon>
        <taxon>Octopoda</taxon>
        <taxon>Incirrata</taxon>
        <taxon>Octopodidae</taxon>
        <taxon>Octopus</taxon>
    </lineage>
</organism>
<dbReference type="Proteomes" id="UP001162480">
    <property type="component" value="Chromosome 3"/>
</dbReference>
<feature type="compositionally biased region" description="Acidic residues" evidence="1">
    <location>
        <begin position="90"/>
        <end position="101"/>
    </location>
</feature>
<name>A0AA36AMM4_OCTVU</name>
<dbReference type="EMBL" id="OX597816">
    <property type="protein sequence ID" value="CAI9719010.1"/>
    <property type="molecule type" value="Genomic_DNA"/>
</dbReference>
<sequence>METMDGKNGDGDKNGGGNGKESDDDDKNGKLKEDNEDGYNDGNGSIIEEKGWEYSRNFYDKVQCESRNGFRLLIPRPLAQIETEKTKPDDDGDDDNEEEIE</sequence>
<accession>A0AA36AMM4</accession>
<evidence type="ECO:0000313" key="2">
    <source>
        <dbReference type="EMBL" id="CAI9719010.1"/>
    </source>
</evidence>
<protein>
    <submittedName>
        <fullName evidence="2">Uncharacterized protein</fullName>
    </submittedName>
</protein>
<proteinExistence type="predicted"/>
<dbReference type="AlphaFoldDB" id="A0AA36AMM4"/>
<keyword evidence="3" id="KW-1185">Reference proteome</keyword>
<evidence type="ECO:0000313" key="3">
    <source>
        <dbReference type="Proteomes" id="UP001162480"/>
    </source>
</evidence>
<evidence type="ECO:0000256" key="1">
    <source>
        <dbReference type="SAM" id="MobiDB-lite"/>
    </source>
</evidence>
<feature type="region of interest" description="Disordered" evidence="1">
    <location>
        <begin position="75"/>
        <end position="101"/>
    </location>
</feature>
<feature type="compositionally biased region" description="Basic and acidic residues" evidence="1">
    <location>
        <begin position="1"/>
        <end position="13"/>
    </location>
</feature>
<gene>
    <name evidence="2" type="ORF">OCTVUL_1B027898</name>
</gene>